<keyword evidence="1" id="KW-0812">Transmembrane</keyword>
<evidence type="ECO:0008006" key="4">
    <source>
        <dbReference type="Google" id="ProtNLM"/>
    </source>
</evidence>
<keyword evidence="3" id="KW-1185">Reference proteome</keyword>
<comment type="caution">
    <text evidence="2">The sequence shown here is derived from an EMBL/GenBank/DDBJ whole genome shotgun (WGS) entry which is preliminary data.</text>
</comment>
<organism evidence="2 3">
    <name type="scientific">Cryobacterium tepidiphilum</name>
    <dbReference type="NCBI Taxonomy" id="2486026"/>
    <lineage>
        <taxon>Bacteria</taxon>
        <taxon>Bacillati</taxon>
        <taxon>Actinomycetota</taxon>
        <taxon>Actinomycetes</taxon>
        <taxon>Micrococcales</taxon>
        <taxon>Microbacteriaceae</taxon>
        <taxon>Cryobacterium</taxon>
    </lineage>
</organism>
<evidence type="ECO:0000256" key="1">
    <source>
        <dbReference type="SAM" id="Phobius"/>
    </source>
</evidence>
<feature type="transmembrane region" description="Helical" evidence="1">
    <location>
        <begin position="12"/>
        <end position="34"/>
    </location>
</feature>
<evidence type="ECO:0000313" key="2">
    <source>
        <dbReference type="EMBL" id="RNE66805.1"/>
    </source>
</evidence>
<reference evidence="2 3" key="1">
    <citation type="submission" date="2018-11" db="EMBL/GenBank/DDBJ databases">
        <title>Cryobacterium sp. nov., isolated from rhizosphere soil of lettuce.</title>
        <authorList>
            <person name="Wang Y."/>
        </authorList>
    </citation>
    <scope>NUCLEOTIDE SEQUENCE [LARGE SCALE GENOMIC DNA]</scope>
    <source>
        <strain evidence="2 3">NEAU-85</strain>
    </source>
</reference>
<dbReference type="EMBL" id="RDSR01000003">
    <property type="protein sequence ID" value="RNE66805.1"/>
    <property type="molecule type" value="Genomic_DNA"/>
</dbReference>
<name>A0A3M8LN80_9MICO</name>
<evidence type="ECO:0000313" key="3">
    <source>
        <dbReference type="Proteomes" id="UP000279859"/>
    </source>
</evidence>
<feature type="transmembrane region" description="Helical" evidence="1">
    <location>
        <begin position="64"/>
        <end position="82"/>
    </location>
</feature>
<gene>
    <name evidence="2" type="ORF">EEJ31_03240</name>
</gene>
<dbReference type="OrthoDB" id="5126096at2"/>
<keyword evidence="1" id="KW-1133">Transmembrane helix</keyword>
<protein>
    <recommendedName>
        <fullName evidence="4">Dinucleotide-utilizing enzyme</fullName>
    </recommendedName>
</protein>
<proteinExistence type="predicted"/>
<sequence length="150" mass="15399">MSRSNSGPLAKLNVPLLVLWLASVVVAVAGYLLMTSSNANQAALYTSQTGDYAKLFAAQSGSTVGGLLIAVGVLGVLLALAAQASTRVRNVAPAAAPAVIDEHDLTSDDQAFVIEIVDPRTEAHVQTTDAPAAATLTDADENQKETVAAR</sequence>
<keyword evidence="1" id="KW-0472">Membrane</keyword>
<dbReference type="RefSeq" id="WP_123044845.1">
    <property type="nucleotide sequence ID" value="NZ_RDSR01000003.1"/>
</dbReference>
<dbReference type="Proteomes" id="UP000279859">
    <property type="component" value="Unassembled WGS sequence"/>
</dbReference>
<dbReference type="AlphaFoldDB" id="A0A3M8LN80"/>
<accession>A0A3M8LN80</accession>